<evidence type="ECO:0000256" key="4">
    <source>
        <dbReference type="ARBA" id="ARBA00023136"/>
    </source>
</evidence>
<dbReference type="EMBL" id="CAMXCT020000191">
    <property type="protein sequence ID" value="CAL1128627.1"/>
    <property type="molecule type" value="Genomic_DNA"/>
</dbReference>
<reference evidence="8" key="1">
    <citation type="submission" date="2022-10" db="EMBL/GenBank/DDBJ databases">
        <authorList>
            <person name="Chen Y."/>
            <person name="Dougan E. K."/>
            <person name="Chan C."/>
            <person name="Rhodes N."/>
            <person name="Thang M."/>
        </authorList>
    </citation>
    <scope>NUCLEOTIDE SEQUENCE</scope>
</reference>
<accession>A0A9P1BKY8</accession>
<dbReference type="SUPFAM" id="SSF81324">
    <property type="entry name" value="Voltage-gated potassium channels"/>
    <property type="match status" value="1"/>
</dbReference>
<feature type="transmembrane region" description="Helical" evidence="6">
    <location>
        <begin position="688"/>
        <end position="709"/>
    </location>
</feature>
<reference evidence="9 10" key="2">
    <citation type="submission" date="2024-05" db="EMBL/GenBank/DDBJ databases">
        <authorList>
            <person name="Chen Y."/>
            <person name="Shah S."/>
            <person name="Dougan E. K."/>
            <person name="Thang M."/>
            <person name="Chan C."/>
        </authorList>
    </citation>
    <scope>NUCLEOTIDE SEQUENCE [LARGE SCALE GENOMIC DNA]</scope>
</reference>
<feature type="transmembrane region" description="Helical" evidence="6">
    <location>
        <begin position="768"/>
        <end position="786"/>
    </location>
</feature>
<dbReference type="OrthoDB" id="441412at2759"/>
<dbReference type="PANTHER" id="PTHR10037">
    <property type="entry name" value="VOLTAGE-GATED CATION CHANNEL CALCIUM AND SODIUM"/>
    <property type="match status" value="1"/>
</dbReference>
<feature type="transmembrane region" description="Helical" evidence="6">
    <location>
        <begin position="847"/>
        <end position="873"/>
    </location>
</feature>
<evidence type="ECO:0000313" key="10">
    <source>
        <dbReference type="Proteomes" id="UP001152797"/>
    </source>
</evidence>
<dbReference type="AlphaFoldDB" id="A0A9P1BKY8"/>
<evidence type="ECO:0000256" key="5">
    <source>
        <dbReference type="SAM" id="MobiDB-lite"/>
    </source>
</evidence>
<evidence type="ECO:0000259" key="7">
    <source>
        <dbReference type="Pfam" id="PF00520"/>
    </source>
</evidence>
<dbReference type="InterPro" id="IPR043203">
    <property type="entry name" value="VGCC_Ca_Na"/>
</dbReference>
<feature type="domain" description="Ion transport" evidence="7">
    <location>
        <begin position="618"/>
        <end position="881"/>
    </location>
</feature>
<comment type="caution">
    <text evidence="8">The sequence shown here is derived from an EMBL/GenBank/DDBJ whole genome shotgun (WGS) entry which is preliminary data.</text>
</comment>
<dbReference type="Gene3D" id="1.20.120.350">
    <property type="entry name" value="Voltage-gated potassium channels. Chain C"/>
    <property type="match status" value="1"/>
</dbReference>
<comment type="subcellular location">
    <subcellularLocation>
        <location evidence="1">Membrane</location>
        <topology evidence="1">Multi-pass membrane protein</topology>
    </subcellularLocation>
</comment>
<feature type="transmembrane region" description="Helical" evidence="6">
    <location>
        <begin position="653"/>
        <end position="682"/>
    </location>
</feature>
<evidence type="ECO:0000256" key="2">
    <source>
        <dbReference type="ARBA" id="ARBA00022692"/>
    </source>
</evidence>
<dbReference type="Proteomes" id="UP001152797">
    <property type="component" value="Unassembled WGS sequence"/>
</dbReference>
<sequence>MIKSPREWPFNWNHGLIALTQSEPAVPTLTAGHHRVIQPSRPKATFVKSELMYPPNKVEQVIKRRRLAGKQHVGPCLEDCQEVLNRISRMMPRVGKREITESDILQPIQQMFSDKVVVSVVACRGTDRTMGPPSNLHAHEAPFRKTLMILRPSSQVAHEVNWERWTQLSHRQLIRPAHPCRLNVTVFARDREATARAEQPADPPADAAGPMEGHDCSSSSHEIRSASLSQSPHHEINVDPMDAETRPNSTEVTPDISDESESTSESSQQPDQEPETISHDSSHASLENDNEVTEEIQQLLCCESADAFAECSEQGFAFRCEFDVPIPASHQESDLTNADPWIFLVSDLVQWKLKSKLWERPAGLERGDWHRPIQQPKLRKQQQRQWKILPKLQKLLRPQDLPPPLDTDPPEQSLVGRGTMESMEEKVLAEMADLRRFIGDHFEKQQALLMGLSGVKTPKQLWPFVAKGDVTSSPCDLSMDEIPIEVYNGIAPQPTKAALEVEEEGILFKSPEMEAALQLGSRNSVSSDPMTGSMMEAALQLGSRNSVSSDPMTGSMNGELSESLRSSDTFVNYTLKNFEKKAQSAAELLKQKRRCSMVTQMDRDSSARSVAKLIVKSPFFAYAVTSIITFNLIILGIEVDVSTKLGQEDIPEWFGICNLIVVILFTLEMSISLFAQGCGVFFCGRERWWNLFDLLIIIVSVLETILDFWATSESSQHVSASQLRFVRTVRLARALRGIRVMRLLRYVSALRTLVLSIMSSMASLLWTLVLLMLLFYSFGVLFTQLVSDECRFQSIVNTQDHNAVPRCEDESSEYWSSINESMLTLFMSITGGVDWEIALKPLRRISILAVICLVLYITVTFFAIVNVITGVFVTTAMETTSADKDLVVMKQLQKRNTQVGISI</sequence>
<name>A0A9P1BKY8_9DINO</name>
<protein>
    <submittedName>
        <fullName evidence="9">Voltage-dependent L-type calcium channel subunit alpha-1C</fullName>
    </submittedName>
</protein>
<evidence type="ECO:0000256" key="3">
    <source>
        <dbReference type="ARBA" id="ARBA00022989"/>
    </source>
</evidence>
<keyword evidence="2 6" id="KW-0812">Transmembrane</keyword>
<dbReference type="Pfam" id="PF00520">
    <property type="entry name" value="Ion_trans"/>
    <property type="match status" value="1"/>
</dbReference>
<dbReference type="InterPro" id="IPR027359">
    <property type="entry name" value="Volt_channel_dom_sf"/>
</dbReference>
<dbReference type="EMBL" id="CAMXCT030000191">
    <property type="protein sequence ID" value="CAL4762564.1"/>
    <property type="molecule type" value="Genomic_DNA"/>
</dbReference>
<evidence type="ECO:0000313" key="8">
    <source>
        <dbReference type="EMBL" id="CAI3975252.1"/>
    </source>
</evidence>
<proteinExistence type="predicted"/>
<evidence type="ECO:0000256" key="6">
    <source>
        <dbReference type="SAM" id="Phobius"/>
    </source>
</evidence>
<feature type="compositionally biased region" description="Polar residues" evidence="5">
    <location>
        <begin position="216"/>
        <end position="231"/>
    </location>
</feature>
<keyword evidence="10" id="KW-1185">Reference proteome</keyword>
<dbReference type="EMBL" id="CAMXCT010000191">
    <property type="protein sequence ID" value="CAI3975252.1"/>
    <property type="molecule type" value="Genomic_DNA"/>
</dbReference>
<dbReference type="GO" id="GO:0005248">
    <property type="term" value="F:voltage-gated sodium channel activity"/>
    <property type="evidence" value="ECO:0007669"/>
    <property type="project" value="TreeGrafter"/>
</dbReference>
<evidence type="ECO:0000256" key="1">
    <source>
        <dbReference type="ARBA" id="ARBA00004141"/>
    </source>
</evidence>
<organism evidence="8">
    <name type="scientific">Cladocopium goreaui</name>
    <dbReference type="NCBI Taxonomy" id="2562237"/>
    <lineage>
        <taxon>Eukaryota</taxon>
        <taxon>Sar</taxon>
        <taxon>Alveolata</taxon>
        <taxon>Dinophyceae</taxon>
        <taxon>Suessiales</taxon>
        <taxon>Symbiodiniaceae</taxon>
        <taxon>Cladocopium</taxon>
    </lineage>
</organism>
<evidence type="ECO:0000313" key="9">
    <source>
        <dbReference type="EMBL" id="CAL4762564.1"/>
    </source>
</evidence>
<keyword evidence="4 6" id="KW-0472">Membrane</keyword>
<feature type="region of interest" description="Disordered" evidence="5">
    <location>
        <begin position="192"/>
        <end position="290"/>
    </location>
</feature>
<keyword evidence="3 6" id="KW-1133">Transmembrane helix</keyword>
<dbReference type="GO" id="GO:0001518">
    <property type="term" value="C:voltage-gated sodium channel complex"/>
    <property type="evidence" value="ECO:0007669"/>
    <property type="project" value="TreeGrafter"/>
</dbReference>
<dbReference type="Gene3D" id="1.10.287.70">
    <property type="match status" value="1"/>
</dbReference>
<dbReference type="InterPro" id="IPR005821">
    <property type="entry name" value="Ion_trans_dom"/>
</dbReference>
<dbReference type="PANTHER" id="PTHR10037:SF62">
    <property type="entry name" value="SODIUM CHANNEL PROTEIN 60E"/>
    <property type="match status" value="1"/>
</dbReference>
<gene>
    <name evidence="8" type="ORF">C1SCF055_LOCUS3597</name>
</gene>